<proteinExistence type="predicted"/>
<keyword evidence="3" id="KW-1185">Reference proteome</keyword>
<evidence type="ECO:0000256" key="1">
    <source>
        <dbReference type="SAM" id="MobiDB-lite"/>
    </source>
</evidence>
<comment type="caution">
    <text evidence="2">The sequence shown here is derived from an EMBL/GenBank/DDBJ whole genome shotgun (WGS) entry which is preliminary data.</text>
</comment>
<evidence type="ECO:0000313" key="2">
    <source>
        <dbReference type="EMBL" id="MED6174257.1"/>
    </source>
</evidence>
<feature type="region of interest" description="Disordered" evidence="1">
    <location>
        <begin position="59"/>
        <end position="102"/>
    </location>
</feature>
<accession>A0ABU6VLJ2</accession>
<evidence type="ECO:0000313" key="3">
    <source>
        <dbReference type="Proteomes" id="UP001341840"/>
    </source>
</evidence>
<organism evidence="2 3">
    <name type="scientific">Stylosanthes scabra</name>
    <dbReference type="NCBI Taxonomy" id="79078"/>
    <lineage>
        <taxon>Eukaryota</taxon>
        <taxon>Viridiplantae</taxon>
        <taxon>Streptophyta</taxon>
        <taxon>Embryophyta</taxon>
        <taxon>Tracheophyta</taxon>
        <taxon>Spermatophyta</taxon>
        <taxon>Magnoliopsida</taxon>
        <taxon>eudicotyledons</taxon>
        <taxon>Gunneridae</taxon>
        <taxon>Pentapetalae</taxon>
        <taxon>rosids</taxon>
        <taxon>fabids</taxon>
        <taxon>Fabales</taxon>
        <taxon>Fabaceae</taxon>
        <taxon>Papilionoideae</taxon>
        <taxon>50 kb inversion clade</taxon>
        <taxon>dalbergioids sensu lato</taxon>
        <taxon>Dalbergieae</taxon>
        <taxon>Pterocarpus clade</taxon>
        <taxon>Stylosanthes</taxon>
    </lineage>
</organism>
<sequence length="102" mass="11953">MNDSVHLPIFTHQYHRSHLQWASKSDLYNERKKHFWRIHAKPNTAGFIEIEKSMRKAKKDIRSKDGLEKACKSGDSTKKKECKAEKKSYSHRIGANLDSLNR</sequence>
<dbReference type="EMBL" id="JASCZI010151737">
    <property type="protein sequence ID" value="MED6174257.1"/>
    <property type="molecule type" value="Genomic_DNA"/>
</dbReference>
<name>A0ABU6VLJ2_9FABA</name>
<feature type="compositionally biased region" description="Basic and acidic residues" evidence="1">
    <location>
        <begin position="59"/>
        <end position="88"/>
    </location>
</feature>
<protein>
    <submittedName>
        <fullName evidence="2">Uncharacterized protein</fullName>
    </submittedName>
</protein>
<dbReference type="Proteomes" id="UP001341840">
    <property type="component" value="Unassembled WGS sequence"/>
</dbReference>
<gene>
    <name evidence="2" type="ORF">PIB30_067375</name>
</gene>
<reference evidence="2 3" key="1">
    <citation type="journal article" date="2023" name="Plants (Basel)">
        <title>Bridging the Gap: Combining Genomics and Transcriptomics Approaches to Understand Stylosanthes scabra, an Orphan Legume from the Brazilian Caatinga.</title>
        <authorList>
            <person name="Ferreira-Neto J.R.C."/>
            <person name="da Silva M.D."/>
            <person name="Binneck E."/>
            <person name="de Melo N.F."/>
            <person name="da Silva R.H."/>
            <person name="de Melo A.L.T.M."/>
            <person name="Pandolfi V."/>
            <person name="Bustamante F.O."/>
            <person name="Brasileiro-Vidal A.C."/>
            <person name="Benko-Iseppon A.M."/>
        </authorList>
    </citation>
    <scope>NUCLEOTIDE SEQUENCE [LARGE SCALE GENOMIC DNA]</scope>
    <source>
        <tissue evidence="2">Leaves</tissue>
    </source>
</reference>